<feature type="transmembrane region" description="Helical" evidence="6">
    <location>
        <begin position="224"/>
        <end position="252"/>
    </location>
</feature>
<feature type="transmembrane region" description="Helical" evidence="6">
    <location>
        <begin position="12"/>
        <end position="44"/>
    </location>
</feature>
<proteinExistence type="inferred from homology"/>
<feature type="transmembrane region" description="Helical" evidence="6">
    <location>
        <begin position="197"/>
        <end position="218"/>
    </location>
</feature>
<comment type="subcellular location">
    <subcellularLocation>
        <location evidence="1">Membrane</location>
        <topology evidence="1">Multi-pass membrane protein</topology>
    </subcellularLocation>
</comment>
<dbReference type="OrthoDB" id="9773730at2"/>
<keyword evidence="3 6" id="KW-0812">Transmembrane</keyword>
<evidence type="ECO:0000313" key="8">
    <source>
        <dbReference type="Proteomes" id="UP000031408"/>
    </source>
</evidence>
<feature type="transmembrane region" description="Helical" evidence="6">
    <location>
        <begin position="303"/>
        <end position="329"/>
    </location>
</feature>
<protein>
    <recommendedName>
        <fullName evidence="9">Permease</fullName>
    </recommendedName>
</protein>
<evidence type="ECO:0000313" key="7">
    <source>
        <dbReference type="EMBL" id="KIC93798.1"/>
    </source>
</evidence>
<gene>
    <name evidence="7" type="ORF">OI18_15660</name>
</gene>
<dbReference type="RefSeq" id="WP_039141453.1">
    <property type="nucleotide sequence ID" value="NZ_JSVC01000017.1"/>
</dbReference>
<feature type="transmembrane region" description="Helical" evidence="6">
    <location>
        <begin position="264"/>
        <end position="283"/>
    </location>
</feature>
<name>A0A0C1LEE9_9BACT</name>
<dbReference type="STRING" id="1349421.OI18_15660"/>
<dbReference type="Pfam" id="PF01594">
    <property type="entry name" value="AI-2E_transport"/>
    <property type="match status" value="1"/>
</dbReference>
<organism evidence="7 8">
    <name type="scientific">Flavihumibacter solisilvae</name>
    <dbReference type="NCBI Taxonomy" id="1349421"/>
    <lineage>
        <taxon>Bacteria</taxon>
        <taxon>Pseudomonadati</taxon>
        <taxon>Bacteroidota</taxon>
        <taxon>Chitinophagia</taxon>
        <taxon>Chitinophagales</taxon>
        <taxon>Chitinophagaceae</taxon>
        <taxon>Flavihumibacter</taxon>
    </lineage>
</organism>
<evidence type="ECO:0000256" key="5">
    <source>
        <dbReference type="ARBA" id="ARBA00023136"/>
    </source>
</evidence>
<keyword evidence="5 6" id="KW-0472">Membrane</keyword>
<comment type="caution">
    <text evidence="7">The sequence shown here is derived from an EMBL/GenBank/DDBJ whole genome shotgun (WGS) entry which is preliminary data.</text>
</comment>
<evidence type="ECO:0008006" key="9">
    <source>
        <dbReference type="Google" id="ProtNLM"/>
    </source>
</evidence>
<evidence type="ECO:0000256" key="1">
    <source>
        <dbReference type="ARBA" id="ARBA00004141"/>
    </source>
</evidence>
<dbReference type="PANTHER" id="PTHR21716:SF4">
    <property type="entry name" value="TRANSMEMBRANE PROTEIN 245"/>
    <property type="match status" value="1"/>
</dbReference>
<dbReference type="GO" id="GO:0016020">
    <property type="term" value="C:membrane"/>
    <property type="evidence" value="ECO:0007669"/>
    <property type="project" value="UniProtKB-SubCell"/>
</dbReference>
<feature type="transmembrane region" description="Helical" evidence="6">
    <location>
        <begin position="64"/>
        <end position="86"/>
    </location>
</feature>
<dbReference type="PANTHER" id="PTHR21716">
    <property type="entry name" value="TRANSMEMBRANE PROTEIN"/>
    <property type="match status" value="1"/>
</dbReference>
<accession>A0A0C1LEE9</accession>
<reference evidence="7 8" key="1">
    <citation type="submission" date="2014-11" db="EMBL/GenBank/DDBJ databases">
        <title>Genome sequence of Flavihumibacter solisilvae 3-3.</title>
        <authorList>
            <person name="Zhou G."/>
            <person name="Li M."/>
            <person name="Wang G."/>
        </authorList>
    </citation>
    <scope>NUCLEOTIDE SEQUENCE [LARGE SCALE GENOMIC DNA]</scope>
    <source>
        <strain evidence="7 8">3-3</strain>
    </source>
</reference>
<comment type="similarity">
    <text evidence="2">Belongs to the autoinducer-2 exporter (AI-2E) (TC 2.A.86) family.</text>
</comment>
<dbReference type="InterPro" id="IPR002549">
    <property type="entry name" value="AI-2E-like"/>
</dbReference>
<dbReference type="AlphaFoldDB" id="A0A0C1LEE9"/>
<feature type="transmembrane region" description="Helical" evidence="6">
    <location>
        <begin position="139"/>
        <end position="161"/>
    </location>
</feature>
<dbReference type="EMBL" id="JSVC01000017">
    <property type="protein sequence ID" value="KIC93798.1"/>
    <property type="molecule type" value="Genomic_DNA"/>
</dbReference>
<evidence type="ECO:0000256" key="3">
    <source>
        <dbReference type="ARBA" id="ARBA00022692"/>
    </source>
</evidence>
<dbReference type="Proteomes" id="UP000031408">
    <property type="component" value="Unassembled WGS sequence"/>
</dbReference>
<evidence type="ECO:0000256" key="2">
    <source>
        <dbReference type="ARBA" id="ARBA00009773"/>
    </source>
</evidence>
<evidence type="ECO:0000256" key="6">
    <source>
        <dbReference type="SAM" id="Phobius"/>
    </source>
</evidence>
<keyword evidence="4 6" id="KW-1133">Transmembrane helix</keyword>
<keyword evidence="8" id="KW-1185">Reference proteome</keyword>
<sequence>MNDFNNRLKQVVLLLIITLLLVTTVIALRVLIPGMLGAITLYVISRSKYFQLVYSRKWRKGWTAALYILFYLVVLGIPIYLGIVLLRPKLNDFLADPERYVRMVETTLANLQQKVGRNLFSPATVNNLLEKLSALIPELVNSTTSLLINLVVMLFLLYHLLVNGSEIEKYMVRLTPLKDCNIQLLTSETKKSIKANAMGIPIISLIQGLVAAVGYYIFKVPEPFVWGVLTGICAFFPLVGTMIVWVPIVIYLYTTGESWDATALMLYSFIITGNVDYLARMTLLKKFGDVHPVVTVLGVISGLTLFGFIGLIFGPLLISYIGILVNIYLNEFSHQPDEGTELKPDSQKT</sequence>
<evidence type="ECO:0000256" key="4">
    <source>
        <dbReference type="ARBA" id="ARBA00022989"/>
    </source>
</evidence>